<proteinExistence type="predicted"/>
<dbReference type="Proteomes" id="UP001175271">
    <property type="component" value="Unassembled WGS sequence"/>
</dbReference>
<comment type="caution">
    <text evidence="1">The sequence shown here is derived from an EMBL/GenBank/DDBJ whole genome shotgun (WGS) entry which is preliminary data.</text>
</comment>
<name>A0AA39HQ04_9BILA</name>
<evidence type="ECO:0000313" key="1">
    <source>
        <dbReference type="EMBL" id="KAK0408778.1"/>
    </source>
</evidence>
<accession>A0AA39HQ04</accession>
<dbReference type="EMBL" id="JAUCMV010000003">
    <property type="protein sequence ID" value="KAK0408778.1"/>
    <property type="molecule type" value="Genomic_DNA"/>
</dbReference>
<evidence type="ECO:0000313" key="2">
    <source>
        <dbReference type="Proteomes" id="UP001175271"/>
    </source>
</evidence>
<dbReference type="SUPFAM" id="SSF57845">
    <property type="entry name" value="B-box zinc-binding domain"/>
    <property type="match status" value="1"/>
</dbReference>
<sequence length="388" mass="44050">MPYANSDGYPVSEAPLHMYPFPNTGTVVHVYPTRKIIESIADEMAFRSESDAMSSGYLQWGVDSSRCPACNYILPISLTITDQKPQGTSRVLCHQCKEWTETKMMFHCRDCGPKTYLCPHCLIREHNGHNIESLSFIRRKKRKQLVNEFRLNSLSPVELFGPLGYIKGNVDSSFAKIQNILNDVVEDSTQTELDILAKLEKAMIIADTLRAVYKKLEEARIISRVNSRHLKDNVALRNFIETSNSQNKDTLSKCSTCNEDVDKKHVYSCTTCGAEENICPHCIIANHPGHAVQQRYVSKDCLKKIIAEVGLTEQICGNESESYLKTFENAQKKIQDVVTQLKRRELLTEKEARDKLDEIKPHVELIKKAQNMAQVFEAQLTNVNAHVD</sequence>
<protein>
    <submittedName>
        <fullName evidence="1">Uncharacterized protein</fullName>
    </submittedName>
</protein>
<gene>
    <name evidence="1" type="ORF">QR680_004153</name>
</gene>
<organism evidence="1 2">
    <name type="scientific">Steinernema hermaphroditum</name>
    <dbReference type="NCBI Taxonomy" id="289476"/>
    <lineage>
        <taxon>Eukaryota</taxon>
        <taxon>Metazoa</taxon>
        <taxon>Ecdysozoa</taxon>
        <taxon>Nematoda</taxon>
        <taxon>Chromadorea</taxon>
        <taxon>Rhabditida</taxon>
        <taxon>Tylenchina</taxon>
        <taxon>Panagrolaimomorpha</taxon>
        <taxon>Strongyloidoidea</taxon>
        <taxon>Steinernematidae</taxon>
        <taxon>Steinernema</taxon>
    </lineage>
</organism>
<dbReference type="AlphaFoldDB" id="A0AA39HQ04"/>
<keyword evidence="2" id="KW-1185">Reference proteome</keyword>
<reference evidence="1" key="1">
    <citation type="submission" date="2023-06" db="EMBL/GenBank/DDBJ databases">
        <title>Genomic analysis of the entomopathogenic nematode Steinernema hermaphroditum.</title>
        <authorList>
            <person name="Schwarz E.M."/>
            <person name="Heppert J.K."/>
            <person name="Baniya A."/>
            <person name="Schwartz H.T."/>
            <person name="Tan C.-H."/>
            <person name="Antoshechkin I."/>
            <person name="Sternberg P.W."/>
            <person name="Goodrich-Blair H."/>
            <person name="Dillman A.R."/>
        </authorList>
    </citation>
    <scope>NUCLEOTIDE SEQUENCE</scope>
    <source>
        <strain evidence="1">PS9179</strain>
        <tissue evidence="1">Whole animal</tissue>
    </source>
</reference>